<gene>
    <name evidence="2" type="ORF">ACFOY2_45890</name>
</gene>
<evidence type="ECO:0008006" key="4">
    <source>
        <dbReference type="Google" id="ProtNLM"/>
    </source>
</evidence>
<dbReference type="RefSeq" id="WP_379534459.1">
    <property type="nucleotide sequence ID" value="NZ_JBHSBI010000036.1"/>
</dbReference>
<dbReference type="Proteomes" id="UP001595851">
    <property type="component" value="Unassembled WGS sequence"/>
</dbReference>
<organism evidence="2 3">
    <name type="scientific">Nonomuraea purpurea</name>
    <dbReference type="NCBI Taxonomy" id="1849276"/>
    <lineage>
        <taxon>Bacteria</taxon>
        <taxon>Bacillati</taxon>
        <taxon>Actinomycetota</taxon>
        <taxon>Actinomycetes</taxon>
        <taxon>Streptosporangiales</taxon>
        <taxon>Streptosporangiaceae</taxon>
        <taxon>Nonomuraea</taxon>
    </lineage>
</organism>
<comment type="caution">
    <text evidence="2">The sequence shown here is derived from an EMBL/GenBank/DDBJ whole genome shotgun (WGS) entry which is preliminary data.</text>
</comment>
<evidence type="ECO:0000313" key="3">
    <source>
        <dbReference type="Proteomes" id="UP001595851"/>
    </source>
</evidence>
<evidence type="ECO:0000256" key="1">
    <source>
        <dbReference type="SAM" id="Phobius"/>
    </source>
</evidence>
<evidence type="ECO:0000313" key="2">
    <source>
        <dbReference type="EMBL" id="MFC4014624.1"/>
    </source>
</evidence>
<keyword evidence="3" id="KW-1185">Reference proteome</keyword>
<name>A0ABV8GR07_9ACTN</name>
<keyword evidence="1" id="KW-0472">Membrane</keyword>
<dbReference type="EMBL" id="JBHSBI010000036">
    <property type="protein sequence ID" value="MFC4014624.1"/>
    <property type="molecule type" value="Genomic_DNA"/>
</dbReference>
<keyword evidence="1" id="KW-0812">Transmembrane</keyword>
<feature type="transmembrane region" description="Helical" evidence="1">
    <location>
        <begin position="27"/>
        <end position="44"/>
    </location>
</feature>
<feature type="transmembrane region" description="Helical" evidence="1">
    <location>
        <begin position="50"/>
        <end position="68"/>
    </location>
</feature>
<keyword evidence="1" id="KW-1133">Transmembrane helix</keyword>
<reference evidence="3" key="1">
    <citation type="journal article" date="2019" name="Int. J. Syst. Evol. Microbiol.">
        <title>The Global Catalogue of Microorganisms (GCM) 10K type strain sequencing project: providing services to taxonomists for standard genome sequencing and annotation.</title>
        <authorList>
            <consortium name="The Broad Institute Genomics Platform"/>
            <consortium name="The Broad Institute Genome Sequencing Center for Infectious Disease"/>
            <person name="Wu L."/>
            <person name="Ma J."/>
        </authorList>
    </citation>
    <scope>NUCLEOTIDE SEQUENCE [LARGE SCALE GENOMIC DNA]</scope>
    <source>
        <strain evidence="3">TBRC 1276</strain>
    </source>
</reference>
<protein>
    <recommendedName>
        <fullName evidence="4">DUF3040 domain-containing protein</fullName>
    </recommendedName>
</protein>
<sequence length="73" mass="7803">MYYDPNEHNPERGAEQGAQLRRVRRDFAGLIMLALGALATVVAVAGWHPLVGVGLAGAYLMVGGWYVASDSSE</sequence>
<accession>A0ABV8GR07</accession>
<proteinExistence type="predicted"/>